<dbReference type="EMBL" id="CP073041">
    <property type="protein sequence ID" value="UXE62100.1"/>
    <property type="molecule type" value="Genomic_DNA"/>
</dbReference>
<dbReference type="Pfam" id="PF04255">
    <property type="entry name" value="DUF433"/>
    <property type="match status" value="1"/>
</dbReference>
<name>A0A977L145_9CYAN</name>
<reference evidence="2" key="1">
    <citation type="submission" date="2021-04" db="EMBL/GenBank/DDBJ databases">
        <title>Genome sequence of Woronichinia naegeliana from Washington state freshwater lake bloom.</title>
        <authorList>
            <person name="Dreher T.W."/>
        </authorList>
    </citation>
    <scope>NUCLEOTIDE SEQUENCE</scope>
    <source>
        <strain evidence="2">WA131</strain>
    </source>
</reference>
<keyword evidence="1" id="KW-0175">Coiled coil</keyword>
<accession>A0A977L145</accession>
<dbReference type="InterPro" id="IPR009057">
    <property type="entry name" value="Homeodomain-like_sf"/>
</dbReference>
<organism evidence="2">
    <name type="scientific">Woronichinia naegeliana WA131</name>
    <dbReference type="NCBI Taxonomy" id="2824559"/>
    <lineage>
        <taxon>Bacteria</taxon>
        <taxon>Bacillati</taxon>
        <taxon>Cyanobacteriota</taxon>
        <taxon>Cyanophyceae</taxon>
        <taxon>Synechococcales</taxon>
        <taxon>Coelosphaeriaceae</taxon>
        <taxon>Woronichinia</taxon>
    </lineage>
</organism>
<dbReference type="AlphaFoldDB" id="A0A977L145"/>
<proteinExistence type="predicted"/>
<dbReference type="KEGG" id="wna:KA717_04385"/>
<evidence type="ECO:0000256" key="1">
    <source>
        <dbReference type="SAM" id="Coils"/>
    </source>
</evidence>
<protein>
    <submittedName>
        <fullName evidence="2">DUF433 domain-containing protein</fullName>
    </submittedName>
</protein>
<evidence type="ECO:0000313" key="2">
    <source>
        <dbReference type="EMBL" id="UXE62100.1"/>
    </source>
</evidence>
<gene>
    <name evidence="2" type="ORF">KA717_04385</name>
</gene>
<dbReference type="PANTHER" id="PTHR34849">
    <property type="entry name" value="SSL5025 PROTEIN"/>
    <property type="match status" value="1"/>
</dbReference>
<dbReference type="Proteomes" id="UP001065613">
    <property type="component" value="Chromosome"/>
</dbReference>
<feature type="coiled-coil region" evidence="1">
    <location>
        <begin position="100"/>
        <end position="129"/>
    </location>
</feature>
<dbReference type="PANTHER" id="PTHR34849:SF1">
    <property type="entry name" value="SLR0770 PROTEIN"/>
    <property type="match status" value="1"/>
</dbReference>
<sequence>MQLENYFEFLAEDDIRLKGHRIGIEDILKYHLNGYSPEEILSELPSLNLEKIYATLTYYHQNQTAINAYLFNVNQRREQNYQNWQKESSPLIQRLKQAKSQKLEKNLTLLNQDRQKQQAQEKLTALLQEGLDSPSEAVTADYWHTLYLLSIPGMRQSIQEGLNTPIENCDEEIEW</sequence>
<dbReference type="Gene3D" id="1.10.10.10">
    <property type="entry name" value="Winged helix-like DNA-binding domain superfamily/Winged helix DNA-binding domain"/>
    <property type="match status" value="1"/>
</dbReference>
<dbReference type="SUPFAM" id="SSF46689">
    <property type="entry name" value="Homeodomain-like"/>
    <property type="match status" value="1"/>
</dbReference>
<dbReference type="InterPro" id="IPR007367">
    <property type="entry name" value="DUF433"/>
</dbReference>
<dbReference type="InterPro" id="IPR036388">
    <property type="entry name" value="WH-like_DNA-bd_sf"/>
</dbReference>